<dbReference type="eggNOG" id="COG3758">
    <property type="taxonomic scope" value="Bacteria"/>
</dbReference>
<reference evidence="1 2" key="1">
    <citation type="submission" date="2014-10" db="EMBL/GenBank/DDBJ databases">
        <title>Genome sequence of Erwinia typographi M043b.</title>
        <authorList>
            <person name="Chan K.-G."/>
            <person name="Tan W.-S."/>
        </authorList>
    </citation>
    <scope>NUCLEOTIDE SEQUENCE [LARGE SCALE GENOMIC DNA]</scope>
    <source>
        <strain evidence="1 2">M043b</strain>
    </source>
</reference>
<dbReference type="STRING" id="371042.NG99_19395"/>
<name>A0A0A3YRU7_9GAMM</name>
<sequence>MIHFYDSSSLAVSRWRNGGGETREIISFPSAADPFSWRISIATLAADGAFSLFPGVDRVITLLEGEGVELAAKSKSAHRLIRNQPFAFSGEEQIDCRLTGGVSKDFNVMTRRETHRAEVRVISDGFSPRTEEAGVVYVLAGEWITGELRLRQGQGVWWEKSAQPLAPASSDALLLLAEIVER</sequence>
<dbReference type="OrthoDB" id="9800082at2"/>
<dbReference type="Pfam" id="PF05962">
    <property type="entry name" value="HutD"/>
    <property type="match status" value="1"/>
</dbReference>
<dbReference type="InterPro" id="IPR011051">
    <property type="entry name" value="RmlC_Cupin_sf"/>
</dbReference>
<dbReference type="InterPro" id="IPR014710">
    <property type="entry name" value="RmlC-like_jellyroll"/>
</dbReference>
<keyword evidence="2" id="KW-1185">Reference proteome</keyword>
<dbReference type="Proteomes" id="UP000030351">
    <property type="component" value="Unassembled WGS sequence"/>
</dbReference>
<dbReference type="PANTHER" id="PTHR37943:SF1">
    <property type="entry name" value="PROTEIN VES"/>
    <property type="match status" value="1"/>
</dbReference>
<protein>
    <submittedName>
        <fullName evidence="1">HutD-family protein</fullName>
    </submittedName>
</protein>
<gene>
    <name evidence="1" type="ORF">NG99_19395</name>
</gene>
<evidence type="ECO:0000313" key="1">
    <source>
        <dbReference type="EMBL" id="KGT89497.1"/>
    </source>
</evidence>
<dbReference type="RefSeq" id="WP_034896548.1">
    <property type="nucleotide sequence ID" value="NZ_JRUQ01000055.1"/>
</dbReference>
<dbReference type="EMBL" id="JRUQ01000055">
    <property type="protein sequence ID" value="KGT89497.1"/>
    <property type="molecule type" value="Genomic_DNA"/>
</dbReference>
<dbReference type="CDD" id="cd20293">
    <property type="entry name" value="cupin_HutD_N"/>
    <property type="match status" value="1"/>
</dbReference>
<proteinExistence type="predicted"/>
<dbReference type="Gene3D" id="2.60.120.10">
    <property type="entry name" value="Jelly Rolls"/>
    <property type="match status" value="1"/>
</dbReference>
<dbReference type="SUPFAM" id="SSF51182">
    <property type="entry name" value="RmlC-like cupins"/>
    <property type="match status" value="1"/>
</dbReference>
<dbReference type="AlphaFoldDB" id="A0A0A3YRU7"/>
<organism evidence="1 2">
    <name type="scientific">Erwinia typographi</name>
    <dbReference type="NCBI Taxonomy" id="371042"/>
    <lineage>
        <taxon>Bacteria</taxon>
        <taxon>Pseudomonadati</taxon>
        <taxon>Pseudomonadota</taxon>
        <taxon>Gammaproteobacteria</taxon>
        <taxon>Enterobacterales</taxon>
        <taxon>Erwiniaceae</taxon>
        <taxon>Erwinia</taxon>
    </lineage>
</organism>
<dbReference type="InterPro" id="IPR010282">
    <property type="entry name" value="Uncharacterised_HutD/Ves"/>
</dbReference>
<comment type="caution">
    <text evidence="1">The sequence shown here is derived from an EMBL/GenBank/DDBJ whole genome shotgun (WGS) entry which is preliminary data.</text>
</comment>
<dbReference type="PANTHER" id="PTHR37943">
    <property type="entry name" value="PROTEIN VES"/>
    <property type="match status" value="1"/>
</dbReference>
<accession>A0A0A3YRU7</accession>
<evidence type="ECO:0000313" key="2">
    <source>
        <dbReference type="Proteomes" id="UP000030351"/>
    </source>
</evidence>